<gene>
    <name evidence="2" type="ORF">ILUMI_19807</name>
</gene>
<evidence type="ECO:0000313" key="2">
    <source>
        <dbReference type="EMBL" id="KAF2886366.1"/>
    </source>
</evidence>
<dbReference type="PANTHER" id="PTHR46068">
    <property type="entry name" value="PROTEIN CBG27172"/>
    <property type="match status" value="1"/>
</dbReference>
<dbReference type="Proteomes" id="UP000801492">
    <property type="component" value="Unassembled WGS sequence"/>
</dbReference>
<comment type="subcellular location">
    <subcellularLocation>
        <location evidence="1">Nucleus</location>
    </subcellularLocation>
</comment>
<dbReference type="PANTHER" id="PTHR46068:SF1">
    <property type="entry name" value="TRANSPOSASE IS30-LIKE HTH DOMAIN-CONTAINING PROTEIN"/>
    <property type="match status" value="1"/>
</dbReference>
<dbReference type="AlphaFoldDB" id="A0A8K0G585"/>
<reference evidence="2" key="1">
    <citation type="submission" date="2019-08" db="EMBL/GenBank/DDBJ databases">
        <title>The genome of the North American firefly Photinus pyralis.</title>
        <authorList>
            <consortium name="Photinus pyralis genome working group"/>
            <person name="Fallon T.R."/>
            <person name="Sander Lower S.E."/>
            <person name="Weng J.-K."/>
        </authorList>
    </citation>
    <scope>NUCLEOTIDE SEQUENCE</scope>
    <source>
        <strain evidence="2">TRF0915ILg1</strain>
        <tissue evidence="2">Whole body</tissue>
    </source>
</reference>
<evidence type="ECO:0000313" key="3">
    <source>
        <dbReference type="Proteomes" id="UP000801492"/>
    </source>
</evidence>
<evidence type="ECO:0000256" key="1">
    <source>
        <dbReference type="ARBA" id="ARBA00004123"/>
    </source>
</evidence>
<accession>A0A8K0G585</accession>
<proteinExistence type="predicted"/>
<dbReference type="GO" id="GO:0005634">
    <property type="term" value="C:nucleus"/>
    <property type="evidence" value="ECO:0007669"/>
    <property type="project" value="UniProtKB-SubCell"/>
</dbReference>
<comment type="caution">
    <text evidence="2">The sequence shown here is derived from an EMBL/GenBank/DDBJ whole genome shotgun (WGS) entry which is preliminary data.</text>
</comment>
<dbReference type="SUPFAM" id="SSF46689">
    <property type="entry name" value="Homeodomain-like"/>
    <property type="match status" value="1"/>
</dbReference>
<dbReference type="InterPro" id="IPR009057">
    <property type="entry name" value="Homeodomain-like_sf"/>
</dbReference>
<sequence>MKSEMYEKRVAVLALHKMGKSANQIYSLLKKLPITKRFVFRTIAKYKETGSVEDRPRKGRPRSSHTEKVIKAVRSSINRNALRKQKVMAREMHIPPRTLSRIIKEDLGMSEYRRKRKKNVSKATPKLKVDNKTVTSENKTKKEGKGKFRLNKKKVSKASNTFFFTFLEAKPFGRPCPLPLIDWDKVFDTSNN</sequence>
<dbReference type="OrthoDB" id="10006939at2759"/>
<protein>
    <submittedName>
        <fullName evidence="2">Uncharacterized protein</fullName>
    </submittedName>
</protein>
<organism evidence="2 3">
    <name type="scientific">Ignelater luminosus</name>
    <name type="common">Cucubano</name>
    <name type="synonym">Pyrophorus luminosus</name>
    <dbReference type="NCBI Taxonomy" id="2038154"/>
    <lineage>
        <taxon>Eukaryota</taxon>
        <taxon>Metazoa</taxon>
        <taxon>Ecdysozoa</taxon>
        <taxon>Arthropoda</taxon>
        <taxon>Hexapoda</taxon>
        <taxon>Insecta</taxon>
        <taxon>Pterygota</taxon>
        <taxon>Neoptera</taxon>
        <taxon>Endopterygota</taxon>
        <taxon>Coleoptera</taxon>
        <taxon>Polyphaga</taxon>
        <taxon>Elateriformia</taxon>
        <taxon>Elateroidea</taxon>
        <taxon>Elateridae</taxon>
        <taxon>Agrypninae</taxon>
        <taxon>Pyrophorini</taxon>
        <taxon>Ignelater</taxon>
    </lineage>
</organism>
<keyword evidence="3" id="KW-1185">Reference proteome</keyword>
<name>A0A8K0G585_IGNLU</name>
<dbReference type="EMBL" id="VTPC01087940">
    <property type="protein sequence ID" value="KAF2886366.1"/>
    <property type="molecule type" value="Genomic_DNA"/>
</dbReference>